<dbReference type="InterPro" id="IPR036849">
    <property type="entry name" value="Enolase-like_C_sf"/>
</dbReference>
<organism evidence="5 6">
    <name type="scientific">Tenggerimyces flavus</name>
    <dbReference type="NCBI Taxonomy" id="1708749"/>
    <lineage>
        <taxon>Bacteria</taxon>
        <taxon>Bacillati</taxon>
        <taxon>Actinomycetota</taxon>
        <taxon>Actinomycetes</taxon>
        <taxon>Propionibacteriales</taxon>
        <taxon>Nocardioidaceae</taxon>
        <taxon>Tenggerimyces</taxon>
    </lineage>
</organism>
<dbReference type="EC" id="4.2.1.40" evidence="3"/>
<dbReference type="InterPro" id="IPR034593">
    <property type="entry name" value="DgoD-like"/>
</dbReference>
<dbReference type="InterPro" id="IPR013341">
    <property type="entry name" value="Mandelate_racemase_N_dom"/>
</dbReference>
<protein>
    <recommendedName>
        <fullName evidence="3">glucarate dehydratase</fullName>
        <ecNumber evidence="3">4.2.1.40</ecNumber>
    </recommendedName>
</protein>
<comment type="pathway">
    <text evidence="2">Carbohydrate acid metabolism; D-glucarate degradation; 2,5-dioxopentanoate from D-glucarate: step 1/2.</text>
</comment>
<dbReference type="SMART" id="SM00922">
    <property type="entry name" value="MR_MLE"/>
    <property type="match status" value="1"/>
</dbReference>
<dbReference type="SFLD" id="SFLDG00055">
    <property type="entry name" value="glucarate_dehydratase"/>
    <property type="match status" value="1"/>
</dbReference>
<comment type="caution">
    <text evidence="5">The sequence shown here is derived from an EMBL/GenBank/DDBJ whole genome shotgun (WGS) entry which is preliminary data.</text>
</comment>
<gene>
    <name evidence="5" type="ORF">ACFOUW_21065</name>
</gene>
<evidence type="ECO:0000256" key="1">
    <source>
        <dbReference type="ARBA" id="ARBA00001426"/>
    </source>
</evidence>
<accession>A0ABV7YEH0</accession>
<dbReference type="Gene3D" id="3.20.20.120">
    <property type="entry name" value="Enolase-like C-terminal domain"/>
    <property type="match status" value="1"/>
</dbReference>
<dbReference type="Gene3D" id="3.30.390.10">
    <property type="entry name" value="Enolase-like, N-terminal domain"/>
    <property type="match status" value="1"/>
</dbReference>
<evidence type="ECO:0000313" key="5">
    <source>
        <dbReference type="EMBL" id="MFC3763342.1"/>
    </source>
</evidence>
<evidence type="ECO:0000256" key="3">
    <source>
        <dbReference type="ARBA" id="ARBA00011973"/>
    </source>
</evidence>
<dbReference type="RefSeq" id="WP_205117706.1">
    <property type="nucleotide sequence ID" value="NZ_JAFBCM010000001.1"/>
</dbReference>
<evidence type="ECO:0000256" key="2">
    <source>
        <dbReference type="ARBA" id="ARBA00005183"/>
    </source>
</evidence>
<dbReference type="SUPFAM" id="SSF54826">
    <property type="entry name" value="Enolase N-terminal domain-like"/>
    <property type="match status" value="1"/>
</dbReference>
<dbReference type="SUPFAM" id="SSF51604">
    <property type="entry name" value="Enolase C-terminal domain-like"/>
    <property type="match status" value="1"/>
</dbReference>
<dbReference type="Proteomes" id="UP001595699">
    <property type="component" value="Unassembled WGS sequence"/>
</dbReference>
<dbReference type="InterPro" id="IPR029017">
    <property type="entry name" value="Enolase-like_N"/>
</dbReference>
<proteinExistence type="predicted"/>
<evidence type="ECO:0000313" key="6">
    <source>
        <dbReference type="Proteomes" id="UP001595699"/>
    </source>
</evidence>
<keyword evidence="6" id="KW-1185">Reference proteome</keyword>
<feature type="domain" description="Mandelate racemase/muconate lactonizing enzyme C-terminal" evidence="4">
    <location>
        <begin position="145"/>
        <end position="239"/>
    </location>
</feature>
<dbReference type="SFLD" id="SFLDS00001">
    <property type="entry name" value="Enolase"/>
    <property type="match status" value="1"/>
</dbReference>
<reference evidence="6" key="1">
    <citation type="journal article" date="2019" name="Int. J. Syst. Evol. Microbiol.">
        <title>The Global Catalogue of Microorganisms (GCM) 10K type strain sequencing project: providing services to taxonomists for standard genome sequencing and annotation.</title>
        <authorList>
            <consortium name="The Broad Institute Genomics Platform"/>
            <consortium name="The Broad Institute Genome Sequencing Center for Infectious Disease"/>
            <person name="Wu L."/>
            <person name="Ma J."/>
        </authorList>
    </citation>
    <scope>NUCLEOTIDE SEQUENCE [LARGE SCALE GENOMIC DNA]</scope>
    <source>
        <strain evidence="6">CGMCC 4.7241</strain>
    </source>
</reference>
<dbReference type="PANTHER" id="PTHR48080">
    <property type="entry name" value="D-GALACTONATE DEHYDRATASE-RELATED"/>
    <property type="match status" value="1"/>
</dbReference>
<name>A0ABV7YEH0_9ACTN</name>
<sequence length="375" mass="40402">MRIETVDTWVVNVPLTQAFTSSFETKAGTTRTVVRVRTDDGVVGWGETMHGRPVATLIDKLAPKLIGTDPFELERMAKTLEMVPFFYGYLGYAALAGIDIACWDIIGKVSGQPLSRLLGGSFRTNVPLTCLITRADAGPEPSDLPQQVADAARTTRERWGFDAIKLKGTSDPVGDVAIMEALRTAHPDAKLRVDPNAAWTVHETIEAGRRLVPLGLEYLEDPCPGIEGMALVRQRVGIPLCTNMCVVRFDEFAPAVRAGAIDVLHGDVHKWGSIMGTKQLGRLCSTFGLGMNLHSGGELGLSTAAHLHLAVAMPELRYAIDSMYYLLADDILTERLPIADGAMTAPTGPGLGVEPDLDKLEQYAAANAADGDHTL</sequence>
<dbReference type="PANTHER" id="PTHR48080:SF4">
    <property type="entry name" value="GLUCARATE DEHYDRATASE"/>
    <property type="match status" value="1"/>
</dbReference>
<dbReference type="Pfam" id="PF02746">
    <property type="entry name" value="MR_MLE_N"/>
    <property type="match status" value="1"/>
</dbReference>
<dbReference type="InterPro" id="IPR029065">
    <property type="entry name" value="Enolase_C-like"/>
</dbReference>
<dbReference type="EMBL" id="JBHRZH010000018">
    <property type="protein sequence ID" value="MFC3763342.1"/>
    <property type="molecule type" value="Genomic_DNA"/>
</dbReference>
<dbReference type="Pfam" id="PF13378">
    <property type="entry name" value="MR_MLE_C"/>
    <property type="match status" value="1"/>
</dbReference>
<evidence type="ECO:0000259" key="4">
    <source>
        <dbReference type="SMART" id="SM00922"/>
    </source>
</evidence>
<dbReference type="InterPro" id="IPR013342">
    <property type="entry name" value="Mandelate_racemase_C"/>
</dbReference>
<comment type="catalytic activity">
    <reaction evidence="1">
        <text>D-glucarate = 5-dehydro-4-deoxy-D-glucarate + H2O</text>
        <dbReference type="Rhea" id="RHEA:14573"/>
        <dbReference type="ChEBI" id="CHEBI:15377"/>
        <dbReference type="ChEBI" id="CHEBI:30612"/>
        <dbReference type="ChEBI" id="CHEBI:42819"/>
        <dbReference type="EC" id="4.2.1.40"/>
    </reaction>
</comment>